<evidence type="ECO:0000259" key="6">
    <source>
        <dbReference type="PROSITE" id="PS50885"/>
    </source>
</evidence>
<sequence length="598" mass="68907">MELWHSLKFKLIFFCCILTLGLSLSFGVWLYHTTQTQYRSQQIDHIRYTQENSLLSVSSSFQQLQRYAYLMSNDADISAYLNSLSIYEEDFTYKVVKAVTAVQTISSSNSVRYIDKMMLSSRRHYHCILSGSLSGSQSDIYDFYRLCPPTDSMSLFPYKISESPFIYRSRESTVLPVKFRVYTNYSKYAGDLYIALNTDFFADAFESFQEYYLILGDYCYYVHDGQFQTVEIPIKEDISAYKSAMVNQGSRPLITAADGTEMILSGSPTMDLYLLNPLPKAGIALPFANVLLDGLLILGIVMFIFFFFYLMMQKFITRPVREIKRQLQQISRGDFSLPGDAGDRGGIREFTEIFVQLDQVSRDLSAMILQLQAEEANKRNYEFRLLQNQIHPHFIYNTLNSIRWLGELNGLPSIVDMTTSLSSMLKKVFRSSSEWTTVSEEVAFIREYAHLQSFRYGDTFRMEYDIQDESLYDVWILRFTLQPLVENAIFHGIEPSRRRGVIQIRIFRDGGDLVLDVRDNGIGMDQTELENLMSHPGHTDQISGIGIRNIHQRIFMEFGAPYGLEIESVKNEFTCIHIRMPLLAEQPEAAAAVQTVKQ</sequence>
<evidence type="ECO:0000256" key="2">
    <source>
        <dbReference type="ARBA" id="ARBA00022553"/>
    </source>
</evidence>
<dbReference type="CDD" id="cd06225">
    <property type="entry name" value="HAMP"/>
    <property type="match status" value="1"/>
</dbReference>
<keyword evidence="4 7" id="KW-0418">Kinase</keyword>
<dbReference type="GO" id="GO:0016020">
    <property type="term" value="C:membrane"/>
    <property type="evidence" value="ECO:0007669"/>
    <property type="project" value="UniProtKB-SubCell"/>
</dbReference>
<keyword evidence="2" id="KW-0597">Phosphoprotein</keyword>
<dbReference type="InterPro" id="IPR050640">
    <property type="entry name" value="Bact_2-comp_sensor_kinase"/>
</dbReference>
<dbReference type="OrthoDB" id="9809908at2"/>
<dbReference type="InterPro" id="IPR003660">
    <property type="entry name" value="HAMP_dom"/>
</dbReference>
<dbReference type="PANTHER" id="PTHR34220">
    <property type="entry name" value="SENSOR HISTIDINE KINASE YPDA"/>
    <property type="match status" value="1"/>
</dbReference>
<evidence type="ECO:0000256" key="4">
    <source>
        <dbReference type="ARBA" id="ARBA00022777"/>
    </source>
</evidence>
<dbReference type="InterPro" id="IPR003594">
    <property type="entry name" value="HATPase_dom"/>
</dbReference>
<keyword evidence="5" id="KW-1133">Transmembrane helix</keyword>
<keyword evidence="3" id="KW-0808">Transferase</keyword>
<dbReference type="RefSeq" id="WP_130433432.1">
    <property type="nucleotide sequence ID" value="NZ_SGXF01000001.1"/>
</dbReference>
<dbReference type="EMBL" id="SGXF01000001">
    <property type="protein sequence ID" value="RZT02768.1"/>
    <property type="molecule type" value="Genomic_DNA"/>
</dbReference>
<proteinExistence type="predicted"/>
<keyword evidence="5" id="KW-0812">Transmembrane</keyword>
<dbReference type="SUPFAM" id="SSF55874">
    <property type="entry name" value="ATPase domain of HSP90 chaperone/DNA topoisomerase II/histidine kinase"/>
    <property type="match status" value="1"/>
</dbReference>
<protein>
    <submittedName>
        <fullName evidence="7">Histidine kinase/DNA gyrase B/HSP90-like ATPase</fullName>
    </submittedName>
</protein>
<dbReference type="AlphaFoldDB" id="A0A4Q7PRQ6"/>
<comment type="caution">
    <text evidence="7">The sequence shown here is derived from an EMBL/GenBank/DDBJ whole genome shotgun (WGS) entry which is preliminary data.</text>
</comment>
<dbReference type="Proteomes" id="UP000292927">
    <property type="component" value="Unassembled WGS sequence"/>
</dbReference>
<dbReference type="InterPro" id="IPR010559">
    <property type="entry name" value="Sig_transdc_His_kin_internal"/>
</dbReference>
<dbReference type="Pfam" id="PF02518">
    <property type="entry name" value="HATPase_c"/>
    <property type="match status" value="1"/>
</dbReference>
<organism evidence="7 8">
    <name type="scientific">Cuneatibacter caecimuris</name>
    <dbReference type="NCBI Taxonomy" id="1796618"/>
    <lineage>
        <taxon>Bacteria</taxon>
        <taxon>Bacillati</taxon>
        <taxon>Bacillota</taxon>
        <taxon>Clostridia</taxon>
        <taxon>Lachnospirales</taxon>
        <taxon>Lachnospiraceae</taxon>
        <taxon>Cuneatibacter</taxon>
    </lineage>
</organism>
<name>A0A4Q7PRQ6_9FIRM</name>
<keyword evidence="8" id="KW-1185">Reference proteome</keyword>
<dbReference type="PANTHER" id="PTHR34220:SF7">
    <property type="entry name" value="SENSOR HISTIDINE KINASE YPDA"/>
    <property type="match status" value="1"/>
</dbReference>
<dbReference type="Gene3D" id="3.30.565.10">
    <property type="entry name" value="Histidine kinase-like ATPase, C-terminal domain"/>
    <property type="match status" value="1"/>
</dbReference>
<dbReference type="PROSITE" id="PS50885">
    <property type="entry name" value="HAMP"/>
    <property type="match status" value="1"/>
</dbReference>
<evidence type="ECO:0000313" key="7">
    <source>
        <dbReference type="EMBL" id="RZT02768.1"/>
    </source>
</evidence>
<gene>
    <name evidence="7" type="ORF">EV209_0893</name>
</gene>
<accession>A0A4Q7PRQ6</accession>
<dbReference type="GO" id="GO:0000155">
    <property type="term" value="F:phosphorelay sensor kinase activity"/>
    <property type="evidence" value="ECO:0007669"/>
    <property type="project" value="InterPro"/>
</dbReference>
<dbReference type="InterPro" id="IPR036890">
    <property type="entry name" value="HATPase_C_sf"/>
</dbReference>
<reference evidence="7 8" key="1">
    <citation type="submission" date="2019-02" db="EMBL/GenBank/DDBJ databases">
        <title>Genomic Encyclopedia of Type Strains, Phase IV (KMG-IV): sequencing the most valuable type-strain genomes for metagenomic binning, comparative biology and taxonomic classification.</title>
        <authorList>
            <person name="Goeker M."/>
        </authorList>
    </citation>
    <scope>NUCLEOTIDE SEQUENCE [LARGE SCALE GENOMIC DNA]</scope>
    <source>
        <strain evidence="7 8">DSM 29486</strain>
    </source>
</reference>
<feature type="domain" description="HAMP" evidence="6">
    <location>
        <begin position="314"/>
        <end position="369"/>
    </location>
</feature>
<dbReference type="SMART" id="SM00387">
    <property type="entry name" value="HATPase_c"/>
    <property type="match status" value="1"/>
</dbReference>
<dbReference type="Pfam" id="PF06580">
    <property type="entry name" value="His_kinase"/>
    <property type="match status" value="1"/>
</dbReference>
<feature type="transmembrane region" description="Helical" evidence="5">
    <location>
        <begin position="290"/>
        <end position="311"/>
    </location>
</feature>
<evidence type="ECO:0000256" key="3">
    <source>
        <dbReference type="ARBA" id="ARBA00022679"/>
    </source>
</evidence>
<evidence type="ECO:0000313" key="8">
    <source>
        <dbReference type="Proteomes" id="UP000292927"/>
    </source>
</evidence>
<comment type="subcellular location">
    <subcellularLocation>
        <location evidence="1">Membrane</location>
    </subcellularLocation>
</comment>
<evidence type="ECO:0000256" key="5">
    <source>
        <dbReference type="SAM" id="Phobius"/>
    </source>
</evidence>
<evidence type="ECO:0000256" key="1">
    <source>
        <dbReference type="ARBA" id="ARBA00004370"/>
    </source>
</evidence>
<keyword evidence="5" id="KW-0472">Membrane</keyword>
<dbReference type="Gene3D" id="6.10.340.10">
    <property type="match status" value="1"/>
</dbReference>